<dbReference type="InParanoid" id="A0A5R8Q8C2"/>
<dbReference type="Gene3D" id="3.40.50.300">
    <property type="entry name" value="P-loop containing nucleotide triphosphate hydrolases"/>
    <property type="match status" value="1"/>
</dbReference>
<dbReference type="AlphaFoldDB" id="A0A5R8Q8C2"/>
<dbReference type="SUPFAM" id="SSF52540">
    <property type="entry name" value="P-loop containing nucleoside triphosphate hydrolases"/>
    <property type="match status" value="1"/>
</dbReference>
<keyword evidence="7" id="KW-1185">Reference proteome</keyword>
<dbReference type="EMBL" id="VBWP01000018">
    <property type="protein sequence ID" value="TLG70304.1"/>
    <property type="molecule type" value="Genomic_DNA"/>
</dbReference>
<dbReference type="PANTHER" id="PTHR42711">
    <property type="entry name" value="ABC TRANSPORTER ATP-BINDING PROTEIN"/>
    <property type="match status" value="1"/>
</dbReference>
<name>A0A5R8Q8C2_9FIRM</name>
<reference evidence="6 7" key="1">
    <citation type="submission" date="2019-05" db="EMBL/GenBank/DDBJ databases">
        <title>Culicoidintestinum kansasii gen. nov., sp. nov. from the gastrointestinal tract of the biting midge, Culicoides sonorensis.</title>
        <authorList>
            <person name="Neupane S."/>
            <person name="Ghosh A."/>
            <person name="Gunther S."/>
            <person name="Martin K."/>
            <person name="Zurek L."/>
        </authorList>
    </citation>
    <scope>NUCLEOTIDE SEQUENCE [LARGE SCALE GENOMIC DNA]</scope>
    <source>
        <strain evidence="6 7">CS-1</strain>
    </source>
</reference>
<evidence type="ECO:0000313" key="7">
    <source>
        <dbReference type="Proteomes" id="UP000306912"/>
    </source>
</evidence>
<evidence type="ECO:0000256" key="3">
    <source>
        <dbReference type="ARBA" id="ARBA00022741"/>
    </source>
</evidence>
<dbReference type="RefSeq" id="WP_138192690.1">
    <property type="nucleotide sequence ID" value="NZ_VBWP01000018.1"/>
</dbReference>
<dbReference type="InterPro" id="IPR050763">
    <property type="entry name" value="ABC_transporter_ATP-binding"/>
</dbReference>
<dbReference type="SMART" id="SM00382">
    <property type="entry name" value="AAA"/>
    <property type="match status" value="1"/>
</dbReference>
<proteinExistence type="inferred from homology"/>
<feature type="domain" description="ABC transporter" evidence="5">
    <location>
        <begin position="1"/>
        <end position="236"/>
    </location>
</feature>
<dbReference type="InterPro" id="IPR003439">
    <property type="entry name" value="ABC_transporter-like_ATP-bd"/>
</dbReference>
<dbReference type="GO" id="GO:0005524">
    <property type="term" value="F:ATP binding"/>
    <property type="evidence" value="ECO:0007669"/>
    <property type="project" value="UniProtKB-KW"/>
</dbReference>
<dbReference type="OrthoDB" id="9804819at2"/>
<evidence type="ECO:0000259" key="5">
    <source>
        <dbReference type="PROSITE" id="PS50893"/>
    </source>
</evidence>
<sequence>MKIQTSKLGLVNNKFVMDNINLTFKSGQFNLIIGKNGSGKTQLLNALAGINTNITGEISFVTDNDNKSTKRKDVAKKYNYISAHVRNLFNELTGFENCMFFAHLYGINKNEASEKIYKLAEYFTLTEDLNKKVGEYSNGMMQRLHFIRAFLNEPEIIFLDEPTTGLDIHQILKLYKFLQHQKNTHNVNIICIAHDLEMVEQFADSICLIEQGEVIWQKDIKAVHDDYNTNCFYVDLEQAHMSKVMELLDEQKIKWYSETPEDGILVRLILDSKLDFTDNLILQMGEKERTLKDILLFRE</sequence>
<accession>A0A5R8Q8C2</accession>
<dbReference type="InterPro" id="IPR027417">
    <property type="entry name" value="P-loop_NTPase"/>
</dbReference>
<dbReference type="InterPro" id="IPR003593">
    <property type="entry name" value="AAA+_ATPase"/>
</dbReference>
<comment type="similarity">
    <text evidence="1">Belongs to the ABC transporter superfamily.</text>
</comment>
<dbReference type="PROSITE" id="PS50893">
    <property type="entry name" value="ABC_TRANSPORTER_2"/>
    <property type="match status" value="1"/>
</dbReference>
<protein>
    <submittedName>
        <fullName evidence="6">ABC transporter ATP-binding protein</fullName>
    </submittedName>
</protein>
<dbReference type="Pfam" id="PF00005">
    <property type="entry name" value="ABC_tran"/>
    <property type="match status" value="1"/>
</dbReference>
<keyword evidence="2" id="KW-0813">Transport</keyword>
<keyword evidence="4 6" id="KW-0067">ATP-binding</keyword>
<keyword evidence="3" id="KW-0547">Nucleotide-binding</keyword>
<dbReference type="PANTHER" id="PTHR42711:SF5">
    <property type="entry name" value="ABC TRANSPORTER ATP-BINDING PROTEIN NATA"/>
    <property type="match status" value="1"/>
</dbReference>
<gene>
    <name evidence="6" type="ORF">FEZ08_11860</name>
</gene>
<comment type="caution">
    <text evidence="6">The sequence shown here is derived from an EMBL/GenBank/DDBJ whole genome shotgun (WGS) entry which is preliminary data.</text>
</comment>
<evidence type="ECO:0000256" key="1">
    <source>
        <dbReference type="ARBA" id="ARBA00005417"/>
    </source>
</evidence>
<dbReference type="GO" id="GO:0016887">
    <property type="term" value="F:ATP hydrolysis activity"/>
    <property type="evidence" value="ECO:0007669"/>
    <property type="project" value="InterPro"/>
</dbReference>
<evidence type="ECO:0000256" key="4">
    <source>
        <dbReference type="ARBA" id="ARBA00022840"/>
    </source>
</evidence>
<evidence type="ECO:0000313" key="6">
    <source>
        <dbReference type="EMBL" id="TLG70304.1"/>
    </source>
</evidence>
<dbReference type="Proteomes" id="UP000306912">
    <property type="component" value="Unassembled WGS sequence"/>
</dbReference>
<organism evidence="6 7">
    <name type="scientific">Culicoidibacter larvae</name>
    <dbReference type="NCBI Taxonomy" id="2579976"/>
    <lineage>
        <taxon>Bacteria</taxon>
        <taxon>Bacillati</taxon>
        <taxon>Bacillota</taxon>
        <taxon>Culicoidibacteria</taxon>
        <taxon>Culicoidibacterales</taxon>
        <taxon>Culicoidibacteraceae</taxon>
        <taxon>Culicoidibacter</taxon>
    </lineage>
</organism>
<evidence type="ECO:0000256" key="2">
    <source>
        <dbReference type="ARBA" id="ARBA00022448"/>
    </source>
</evidence>